<protein>
    <recommendedName>
        <fullName evidence="12">Probable peptidoglycan glycosyltransferase FtsW</fullName>
        <ecNumber evidence="14">2.4.99.28</ecNumber>
    </recommendedName>
    <alternativeName>
        <fullName evidence="13">Cell division protein FtsW</fullName>
    </alternativeName>
    <alternativeName>
        <fullName evidence="10">Cell wall polymerase</fullName>
    </alternativeName>
    <alternativeName>
        <fullName evidence="9">Peptidoglycan polymerase</fullName>
    </alternativeName>
</protein>
<evidence type="ECO:0000313" key="18">
    <source>
        <dbReference type="EMBL" id="KEK25877.1"/>
    </source>
</evidence>
<dbReference type="GO" id="GO:0005886">
    <property type="term" value="C:plasma membrane"/>
    <property type="evidence" value="ECO:0007669"/>
    <property type="project" value="TreeGrafter"/>
</dbReference>
<evidence type="ECO:0000256" key="5">
    <source>
        <dbReference type="ARBA" id="ARBA00022960"/>
    </source>
</evidence>
<dbReference type="GO" id="GO:0009252">
    <property type="term" value="P:peptidoglycan biosynthetic process"/>
    <property type="evidence" value="ECO:0007669"/>
    <property type="project" value="UniProtKB-KW"/>
</dbReference>
<dbReference type="STRING" id="574375.AZF08_01255"/>
<evidence type="ECO:0000256" key="16">
    <source>
        <dbReference type="ARBA" id="ARBA00049966"/>
    </source>
</evidence>
<reference evidence="18 19" key="1">
    <citation type="submission" date="2014-06" db="EMBL/GenBank/DDBJ databases">
        <title>Draft genome sequence of Bacillus gaemokensis JCM 15801 (MCCC 1A00707).</title>
        <authorList>
            <person name="Lai Q."/>
            <person name="Liu Y."/>
            <person name="Shao Z."/>
        </authorList>
    </citation>
    <scope>NUCLEOTIDE SEQUENCE [LARGE SCALE GENOMIC DNA]</scope>
    <source>
        <strain evidence="18 19">JCM 15801</strain>
    </source>
</reference>
<dbReference type="EMBL" id="JOTM01000001">
    <property type="protein sequence ID" value="KEK25877.1"/>
    <property type="molecule type" value="Genomic_DNA"/>
</dbReference>
<evidence type="ECO:0000256" key="14">
    <source>
        <dbReference type="ARBA" id="ARBA00044770"/>
    </source>
</evidence>
<dbReference type="AlphaFoldDB" id="A0A073KHH5"/>
<keyword evidence="19" id="KW-1185">Reference proteome</keyword>
<evidence type="ECO:0000256" key="6">
    <source>
        <dbReference type="ARBA" id="ARBA00022984"/>
    </source>
</evidence>
<feature type="transmembrane region" description="Helical" evidence="17">
    <location>
        <begin position="106"/>
        <end position="128"/>
    </location>
</feature>
<dbReference type="Pfam" id="PF01098">
    <property type="entry name" value="FTSW_RODA_SPOVE"/>
    <property type="match status" value="1"/>
</dbReference>
<evidence type="ECO:0000256" key="4">
    <source>
        <dbReference type="ARBA" id="ARBA00022692"/>
    </source>
</evidence>
<dbReference type="PANTHER" id="PTHR30474">
    <property type="entry name" value="CELL CYCLE PROTEIN"/>
    <property type="match status" value="1"/>
</dbReference>
<evidence type="ECO:0000256" key="2">
    <source>
        <dbReference type="ARBA" id="ARBA00022676"/>
    </source>
</evidence>
<evidence type="ECO:0000256" key="17">
    <source>
        <dbReference type="SAM" id="Phobius"/>
    </source>
</evidence>
<proteinExistence type="inferred from homology"/>
<evidence type="ECO:0000256" key="1">
    <source>
        <dbReference type="ARBA" id="ARBA00004141"/>
    </source>
</evidence>
<organism evidence="18 19">
    <name type="scientific">Bacillus gaemokensis</name>
    <dbReference type="NCBI Taxonomy" id="574375"/>
    <lineage>
        <taxon>Bacteria</taxon>
        <taxon>Bacillati</taxon>
        <taxon>Bacillota</taxon>
        <taxon>Bacilli</taxon>
        <taxon>Bacillales</taxon>
        <taxon>Bacillaceae</taxon>
        <taxon>Bacillus</taxon>
        <taxon>Bacillus cereus group</taxon>
    </lineage>
</organism>
<keyword evidence="2" id="KW-0328">Glycosyltransferase</keyword>
<evidence type="ECO:0000256" key="9">
    <source>
        <dbReference type="ARBA" id="ARBA00032370"/>
    </source>
</evidence>
<dbReference type="PANTHER" id="PTHR30474:SF2">
    <property type="entry name" value="PEPTIDOGLYCAN GLYCOSYLTRANSFERASE FTSW-RELATED"/>
    <property type="match status" value="1"/>
</dbReference>
<dbReference type="RefSeq" id="WP_033672229.1">
    <property type="nucleotide sequence ID" value="NZ_JOTM01000001.1"/>
</dbReference>
<keyword evidence="6" id="KW-0573">Peptidoglycan synthesis</keyword>
<comment type="catalytic activity">
    <reaction evidence="15">
        <text>[GlcNAc-(1-&gt;4)-Mur2Ac(oyl-L-Ala-gamma-D-Glu-L-Lys-D-Ala-D-Ala)](n)-di-trans,octa-cis-undecaprenyl diphosphate + beta-D-GlcNAc-(1-&gt;4)-Mur2Ac(oyl-L-Ala-gamma-D-Glu-L-Lys-D-Ala-D-Ala)-di-trans,octa-cis-undecaprenyl diphosphate = [GlcNAc-(1-&gt;4)-Mur2Ac(oyl-L-Ala-gamma-D-Glu-L-Lys-D-Ala-D-Ala)](n+1)-di-trans,octa-cis-undecaprenyl diphosphate + di-trans,octa-cis-undecaprenyl diphosphate + H(+)</text>
        <dbReference type="Rhea" id="RHEA:23708"/>
        <dbReference type="Rhea" id="RHEA-COMP:9602"/>
        <dbReference type="Rhea" id="RHEA-COMP:9603"/>
        <dbReference type="ChEBI" id="CHEBI:15378"/>
        <dbReference type="ChEBI" id="CHEBI:58405"/>
        <dbReference type="ChEBI" id="CHEBI:60033"/>
        <dbReference type="ChEBI" id="CHEBI:78435"/>
        <dbReference type="EC" id="2.4.99.28"/>
    </reaction>
</comment>
<keyword evidence="3" id="KW-0808">Transferase</keyword>
<evidence type="ECO:0000256" key="10">
    <source>
        <dbReference type="ARBA" id="ARBA00033270"/>
    </source>
</evidence>
<keyword evidence="4 17" id="KW-0812">Transmembrane</keyword>
<comment type="caution">
    <text evidence="18">The sequence shown here is derived from an EMBL/GenBank/DDBJ whole genome shotgun (WGS) entry which is preliminary data.</text>
</comment>
<name>A0A073KHH5_9BACI</name>
<keyword evidence="7 17" id="KW-1133">Transmembrane helix</keyword>
<evidence type="ECO:0000256" key="8">
    <source>
        <dbReference type="ARBA" id="ARBA00023136"/>
    </source>
</evidence>
<sequence>MKKVWKSMDYSLLLPLVILCVLGVIMVYSASSILAITKFAKFNFPSDHFFRKQLLALGIGAVLGLGVIVAIPYQLWRKRIILLLMMVGSVGLLSLALLLGTKANGAQAWVFGIQPAEFVKIAIIIVLARFFARRQETDTSVWKGSAGTILWIGLVVFLILKQNDLGTVLLIVGIVGIMFLCSGVPINTWIKRLVLSSIVWIPLVYLVGNYALKPYQKARFTAFLNPFDDPQGDGFQLVNSFIGIASGGLNGRGLSNSIQKFGYLPEPHTDFIMAIISEELGFIGVAIVLISLLLIIIRSFRIAQKCKDPFGSLIAIGIASLLGVQTFVNIGGMSGLLPLTGVPLPFISYGGSSLMANLFAMGILLNIGSFVKRQEKQQEEINKKKGQGEPHLVVVK</sequence>
<dbReference type="InterPro" id="IPR001182">
    <property type="entry name" value="FtsW/RodA"/>
</dbReference>
<feature type="transmembrane region" description="Helical" evidence="17">
    <location>
        <begin position="347"/>
        <end position="367"/>
    </location>
</feature>
<evidence type="ECO:0000256" key="13">
    <source>
        <dbReference type="ARBA" id="ARBA00041418"/>
    </source>
</evidence>
<dbReference type="eggNOG" id="COG0772">
    <property type="taxonomic scope" value="Bacteria"/>
</dbReference>
<feature type="transmembrane region" description="Helical" evidence="17">
    <location>
        <begin position="166"/>
        <end position="186"/>
    </location>
</feature>
<evidence type="ECO:0000256" key="12">
    <source>
        <dbReference type="ARBA" id="ARBA00041185"/>
    </source>
</evidence>
<comment type="function">
    <text evidence="16">Peptidoglycan polymerase that is essential for cell division.</text>
</comment>
<dbReference type="GO" id="GO:0008360">
    <property type="term" value="P:regulation of cell shape"/>
    <property type="evidence" value="ECO:0007669"/>
    <property type="project" value="UniProtKB-KW"/>
</dbReference>
<dbReference type="GO" id="GO:0032153">
    <property type="term" value="C:cell division site"/>
    <property type="evidence" value="ECO:0007669"/>
    <property type="project" value="TreeGrafter"/>
</dbReference>
<evidence type="ECO:0000256" key="11">
    <source>
        <dbReference type="ARBA" id="ARBA00038053"/>
    </source>
</evidence>
<keyword evidence="18" id="KW-0131">Cell cycle</keyword>
<keyword evidence="5" id="KW-0133">Cell shape</keyword>
<evidence type="ECO:0000256" key="3">
    <source>
        <dbReference type="ARBA" id="ARBA00022679"/>
    </source>
</evidence>
<feature type="transmembrane region" description="Helical" evidence="17">
    <location>
        <begin position="12"/>
        <end position="34"/>
    </location>
</feature>
<dbReference type="GO" id="GO:0015648">
    <property type="term" value="F:lipid-linked peptidoglycan transporter activity"/>
    <property type="evidence" value="ECO:0007669"/>
    <property type="project" value="TreeGrafter"/>
</dbReference>
<comment type="subcellular location">
    <subcellularLocation>
        <location evidence="1">Membrane</location>
        <topology evidence="1">Multi-pass membrane protein</topology>
    </subcellularLocation>
</comment>
<feature type="transmembrane region" description="Helical" evidence="17">
    <location>
        <begin position="54"/>
        <end position="73"/>
    </location>
</feature>
<evidence type="ECO:0000256" key="15">
    <source>
        <dbReference type="ARBA" id="ARBA00049902"/>
    </source>
</evidence>
<evidence type="ECO:0000313" key="19">
    <source>
        <dbReference type="Proteomes" id="UP000027778"/>
    </source>
</evidence>
<keyword evidence="8 17" id="KW-0472">Membrane</keyword>
<dbReference type="InterPro" id="IPR018365">
    <property type="entry name" value="Cell_cycle_FtsW-rel_CS"/>
</dbReference>
<gene>
    <name evidence="18" type="ORF">BAGA_01170</name>
</gene>
<keyword evidence="18" id="KW-0132">Cell division</keyword>
<feature type="transmembrane region" description="Helical" evidence="17">
    <location>
        <begin position="193"/>
        <end position="212"/>
    </location>
</feature>
<feature type="transmembrane region" description="Helical" evidence="17">
    <location>
        <begin position="309"/>
        <end position="327"/>
    </location>
</feature>
<accession>A0A073KHH5</accession>
<dbReference type="Proteomes" id="UP000027778">
    <property type="component" value="Unassembled WGS sequence"/>
</dbReference>
<evidence type="ECO:0000256" key="7">
    <source>
        <dbReference type="ARBA" id="ARBA00022989"/>
    </source>
</evidence>
<feature type="transmembrane region" description="Helical" evidence="17">
    <location>
        <begin position="80"/>
        <end position="100"/>
    </location>
</feature>
<dbReference type="OrthoDB" id="9768187at2"/>
<dbReference type="PROSITE" id="PS00428">
    <property type="entry name" value="FTSW_RODA_SPOVE"/>
    <property type="match status" value="1"/>
</dbReference>
<dbReference type="GO" id="GO:0051301">
    <property type="term" value="P:cell division"/>
    <property type="evidence" value="ECO:0007669"/>
    <property type="project" value="UniProtKB-KW"/>
</dbReference>
<feature type="transmembrane region" description="Helical" evidence="17">
    <location>
        <begin position="140"/>
        <end position="160"/>
    </location>
</feature>
<dbReference type="EC" id="2.4.99.28" evidence="14"/>
<comment type="similarity">
    <text evidence="11">Belongs to the SEDS family. FtsW subfamily.</text>
</comment>
<feature type="transmembrane region" description="Helical" evidence="17">
    <location>
        <begin position="271"/>
        <end position="297"/>
    </location>
</feature>
<dbReference type="GO" id="GO:0008955">
    <property type="term" value="F:peptidoglycan glycosyltransferase activity"/>
    <property type="evidence" value="ECO:0007669"/>
    <property type="project" value="UniProtKB-EC"/>
</dbReference>